<dbReference type="EMBL" id="KN453970">
    <property type="protein sequence ID" value="KHG30038.1"/>
    <property type="molecule type" value="Genomic_DNA"/>
</dbReference>
<proteinExistence type="predicted"/>
<accession>A0A0B0PU80</accession>
<name>A0A0B0PU80_GOSAR</name>
<keyword evidence="2" id="KW-1185">Reference proteome</keyword>
<dbReference type="AlphaFoldDB" id="A0A0B0PU80"/>
<organism evidence="1 2">
    <name type="scientific">Gossypium arboreum</name>
    <name type="common">Tree cotton</name>
    <name type="synonym">Gossypium nanking</name>
    <dbReference type="NCBI Taxonomy" id="29729"/>
    <lineage>
        <taxon>Eukaryota</taxon>
        <taxon>Viridiplantae</taxon>
        <taxon>Streptophyta</taxon>
        <taxon>Embryophyta</taxon>
        <taxon>Tracheophyta</taxon>
        <taxon>Spermatophyta</taxon>
        <taxon>Magnoliopsida</taxon>
        <taxon>eudicotyledons</taxon>
        <taxon>Gunneridae</taxon>
        <taxon>Pentapetalae</taxon>
        <taxon>rosids</taxon>
        <taxon>malvids</taxon>
        <taxon>Malvales</taxon>
        <taxon>Malvaceae</taxon>
        <taxon>Malvoideae</taxon>
        <taxon>Gossypium</taxon>
    </lineage>
</organism>
<gene>
    <name evidence="1" type="ORF">F383_13904</name>
</gene>
<sequence length="52" mass="5711">MGVCLAVCKIRSCGQFRHVGHTGVRAHTGLWAIFLKFSLESFGSLRSTMSLL</sequence>
<reference evidence="2" key="1">
    <citation type="submission" date="2014-09" db="EMBL/GenBank/DDBJ databases">
        <authorList>
            <person name="Mudge J."/>
            <person name="Ramaraj T."/>
            <person name="Lindquist I.E."/>
            <person name="Bharti A.K."/>
            <person name="Sundararajan A."/>
            <person name="Cameron C.T."/>
            <person name="Woodward J.E."/>
            <person name="May G.D."/>
            <person name="Brubaker C."/>
            <person name="Broadhvest J."/>
            <person name="Wilkins T.A."/>
        </authorList>
    </citation>
    <scope>NUCLEOTIDE SEQUENCE</scope>
    <source>
        <strain evidence="2">cv. AKA8401</strain>
    </source>
</reference>
<evidence type="ECO:0000313" key="2">
    <source>
        <dbReference type="Proteomes" id="UP000032142"/>
    </source>
</evidence>
<protein>
    <submittedName>
        <fullName evidence="1">Uncharacterized protein</fullName>
    </submittedName>
</protein>
<evidence type="ECO:0000313" key="1">
    <source>
        <dbReference type="EMBL" id="KHG30038.1"/>
    </source>
</evidence>
<dbReference type="Proteomes" id="UP000032142">
    <property type="component" value="Unassembled WGS sequence"/>
</dbReference>